<dbReference type="PANTHER" id="PTHR42878">
    <property type="entry name" value="TWO-COMPONENT HISTIDINE KINASE"/>
    <property type="match status" value="1"/>
</dbReference>
<dbReference type="PROSITE" id="PS50113">
    <property type="entry name" value="PAC"/>
    <property type="match status" value="2"/>
</dbReference>
<feature type="domain" description="Response regulatory" evidence="18">
    <location>
        <begin position="37"/>
        <end position="153"/>
    </location>
</feature>
<comment type="subcellular location">
    <subcellularLocation>
        <location evidence="3">Cell membrane</location>
    </subcellularLocation>
    <subcellularLocation>
        <location evidence="2">Membrane</location>
        <topology evidence="2">Multi-pass membrane protein</topology>
    </subcellularLocation>
</comment>
<dbReference type="EMBL" id="JADKPN010000018">
    <property type="protein sequence ID" value="MBF4765761.1"/>
    <property type="molecule type" value="Genomic_DNA"/>
</dbReference>
<dbReference type="EC" id="2.7.13.3" evidence="4"/>
<comment type="catalytic activity">
    <reaction evidence="1">
        <text>ATP + protein L-histidine = ADP + protein N-phospho-L-histidine.</text>
        <dbReference type="EC" id="2.7.13.3"/>
    </reaction>
</comment>
<evidence type="ECO:0000256" key="16">
    <source>
        <dbReference type="SAM" id="MobiDB-lite"/>
    </source>
</evidence>
<feature type="domain" description="PAS" evidence="19">
    <location>
        <begin position="316"/>
        <end position="389"/>
    </location>
</feature>
<dbReference type="SMART" id="SM00388">
    <property type="entry name" value="HisKA"/>
    <property type="match status" value="1"/>
</dbReference>
<feature type="domain" description="PAC" evidence="20">
    <location>
        <begin position="263"/>
        <end position="315"/>
    </location>
</feature>
<dbReference type="InterPro" id="IPR001789">
    <property type="entry name" value="Sig_transdc_resp-reg_receiver"/>
</dbReference>
<dbReference type="CDD" id="cd00130">
    <property type="entry name" value="PAS"/>
    <property type="match status" value="2"/>
</dbReference>
<evidence type="ECO:0000313" key="22">
    <source>
        <dbReference type="Proteomes" id="UP000640489"/>
    </source>
</evidence>
<protein>
    <recommendedName>
        <fullName evidence="14">Sensor-like histidine kinase SenX3</fullName>
        <ecNumber evidence="4">2.7.13.3</ecNumber>
    </recommendedName>
</protein>
<dbReference type="GO" id="GO:0005524">
    <property type="term" value="F:ATP binding"/>
    <property type="evidence" value="ECO:0007669"/>
    <property type="project" value="UniProtKB-KW"/>
</dbReference>
<dbReference type="Proteomes" id="UP000640489">
    <property type="component" value="Unassembled WGS sequence"/>
</dbReference>
<keyword evidence="7" id="KW-0812">Transmembrane</keyword>
<dbReference type="Gene3D" id="1.10.287.130">
    <property type="match status" value="1"/>
</dbReference>
<dbReference type="GO" id="GO:0000155">
    <property type="term" value="F:phosphorelay sensor kinase activity"/>
    <property type="evidence" value="ECO:0007669"/>
    <property type="project" value="InterPro"/>
</dbReference>
<keyword evidence="8" id="KW-0547">Nucleotide-binding</keyword>
<keyword evidence="5 15" id="KW-0597">Phosphoprotein</keyword>
<evidence type="ECO:0000256" key="14">
    <source>
        <dbReference type="ARBA" id="ARBA00039401"/>
    </source>
</evidence>
<dbReference type="InterPro" id="IPR004358">
    <property type="entry name" value="Sig_transdc_His_kin-like_C"/>
</dbReference>
<dbReference type="Pfam" id="PF13426">
    <property type="entry name" value="PAS_9"/>
    <property type="match status" value="1"/>
</dbReference>
<name>A0A930YET6_9ACTN</name>
<dbReference type="InterPro" id="IPR003594">
    <property type="entry name" value="HATPase_dom"/>
</dbReference>
<dbReference type="Gene3D" id="3.30.565.10">
    <property type="entry name" value="Histidine kinase-like ATPase, C-terminal domain"/>
    <property type="match status" value="1"/>
</dbReference>
<accession>A0A930YET6</accession>
<dbReference type="Gene3D" id="3.40.50.2300">
    <property type="match status" value="1"/>
</dbReference>
<dbReference type="InterPro" id="IPR036097">
    <property type="entry name" value="HisK_dim/P_sf"/>
</dbReference>
<evidence type="ECO:0000256" key="9">
    <source>
        <dbReference type="ARBA" id="ARBA00022777"/>
    </source>
</evidence>
<evidence type="ECO:0000256" key="2">
    <source>
        <dbReference type="ARBA" id="ARBA00004141"/>
    </source>
</evidence>
<dbReference type="InterPro" id="IPR003661">
    <property type="entry name" value="HisK_dim/P_dom"/>
</dbReference>
<evidence type="ECO:0000259" key="20">
    <source>
        <dbReference type="PROSITE" id="PS50113"/>
    </source>
</evidence>
<keyword evidence="11" id="KW-1133">Transmembrane helix</keyword>
<sequence length="664" mass="72984">MDYPTSRVWRNTPAPPRPAHRTVPGGHSGGVDDTRVRVVLVDDSADVRRLLRRALEAAGSFEVVAECGDGDRAIALAYRHRPDLLLLDTSMPRMDGLEALPAIVALCPDTAVVMFSGFEDVRLAARARELGAAAFVEKSTPLDQIPARLAGLFQDRVPAGARPTSRLRLLDDEAAADEAALHEGQAVLDEHVASFRELFDQAAIGMATLTIAGRIVRANQALATLFRATPMELVGVDYGQLASGHGDDLDRELEALAAGGQQASFEHDLPEGARGPGRVMVTLAPIRDSERRLLYVFAQVQDVTDQRAAEEDLRRSEERFRLLVRGVREYAIFLLDVHGQVISWNAGAARIKGYAADDIIGRHFRVFYLPEEQEDGHPERNLQTALADGQLAEEGWRVRKDGTRFWASVVISPVYDDRGQHRGFAKVTRDRTDQRDAERERQELIARQTEVLALTAHELRNPTAVIDGSARLLRSSWPTLSADERDETIDGIGSSAQRLHRLARDLTTASRLHAERLEMQLVETTLSEILAGAVARARNLHPGADIELREPTDVVLLVDAVRLGQSLDNLLDNAVRHGSPPVSLSVSSDELSVRITVSDRGEGIPPELAPRLFDMFASAGPNRASGLGLYLVRLIARRHGGEVEYVPATDERGTRFVMTLPHVR</sequence>
<keyword evidence="22" id="KW-1185">Reference proteome</keyword>
<evidence type="ECO:0000256" key="15">
    <source>
        <dbReference type="PROSITE-ProRule" id="PRU00169"/>
    </source>
</evidence>
<evidence type="ECO:0000313" key="21">
    <source>
        <dbReference type="EMBL" id="MBF4765761.1"/>
    </source>
</evidence>
<dbReference type="InterPro" id="IPR036890">
    <property type="entry name" value="HATPase_C_sf"/>
</dbReference>
<dbReference type="SUPFAM" id="SSF55785">
    <property type="entry name" value="PYP-like sensor domain (PAS domain)"/>
    <property type="match status" value="2"/>
</dbReference>
<keyword evidence="6" id="KW-0808">Transferase</keyword>
<evidence type="ECO:0000256" key="3">
    <source>
        <dbReference type="ARBA" id="ARBA00004236"/>
    </source>
</evidence>
<evidence type="ECO:0000256" key="13">
    <source>
        <dbReference type="ARBA" id="ARBA00023136"/>
    </source>
</evidence>
<dbReference type="InterPro" id="IPR001610">
    <property type="entry name" value="PAC"/>
</dbReference>
<dbReference type="GO" id="GO:0000156">
    <property type="term" value="F:phosphorelay response regulator activity"/>
    <property type="evidence" value="ECO:0007669"/>
    <property type="project" value="TreeGrafter"/>
</dbReference>
<dbReference type="GO" id="GO:0030295">
    <property type="term" value="F:protein kinase activator activity"/>
    <property type="evidence" value="ECO:0007669"/>
    <property type="project" value="TreeGrafter"/>
</dbReference>
<dbReference type="Pfam" id="PF00072">
    <property type="entry name" value="Response_reg"/>
    <property type="match status" value="1"/>
</dbReference>
<dbReference type="SUPFAM" id="SSF47384">
    <property type="entry name" value="Homodimeric domain of signal transducing histidine kinase"/>
    <property type="match status" value="1"/>
</dbReference>
<evidence type="ECO:0000256" key="6">
    <source>
        <dbReference type="ARBA" id="ARBA00022679"/>
    </source>
</evidence>
<dbReference type="SMART" id="SM00086">
    <property type="entry name" value="PAC"/>
    <property type="match status" value="2"/>
</dbReference>
<dbReference type="SMART" id="SM00091">
    <property type="entry name" value="PAS"/>
    <property type="match status" value="2"/>
</dbReference>
<dbReference type="AlphaFoldDB" id="A0A930YET6"/>
<reference evidence="21" key="1">
    <citation type="submission" date="2020-11" db="EMBL/GenBank/DDBJ databases">
        <title>Nocardioides sp. nov., isolated from Soil of Cynanchum wilfordii Hemsley rhizosphere.</title>
        <authorList>
            <person name="Lee J.-S."/>
            <person name="Suh M.K."/>
            <person name="Kim J.-S."/>
        </authorList>
    </citation>
    <scope>NUCLEOTIDE SEQUENCE</scope>
    <source>
        <strain evidence="21">KCTC 19275</strain>
    </source>
</reference>
<dbReference type="SMART" id="SM00448">
    <property type="entry name" value="REC"/>
    <property type="match status" value="1"/>
</dbReference>
<dbReference type="PROSITE" id="PS50109">
    <property type="entry name" value="HIS_KIN"/>
    <property type="match status" value="1"/>
</dbReference>
<dbReference type="CDD" id="cd17541">
    <property type="entry name" value="REC_CheB-like"/>
    <property type="match status" value="1"/>
</dbReference>
<keyword evidence="9" id="KW-0418">Kinase</keyword>
<dbReference type="SMART" id="SM00387">
    <property type="entry name" value="HATPase_c"/>
    <property type="match status" value="1"/>
</dbReference>
<keyword evidence="13" id="KW-0472">Membrane</keyword>
<evidence type="ECO:0000256" key="1">
    <source>
        <dbReference type="ARBA" id="ARBA00000085"/>
    </source>
</evidence>
<dbReference type="GO" id="GO:0007234">
    <property type="term" value="P:osmosensory signaling via phosphorelay pathway"/>
    <property type="evidence" value="ECO:0007669"/>
    <property type="project" value="TreeGrafter"/>
</dbReference>
<dbReference type="Gene3D" id="3.30.450.20">
    <property type="entry name" value="PAS domain"/>
    <property type="match status" value="2"/>
</dbReference>
<evidence type="ECO:0000256" key="5">
    <source>
        <dbReference type="ARBA" id="ARBA00022553"/>
    </source>
</evidence>
<evidence type="ECO:0000256" key="7">
    <source>
        <dbReference type="ARBA" id="ARBA00022692"/>
    </source>
</evidence>
<dbReference type="PANTHER" id="PTHR42878:SF7">
    <property type="entry name" value="SENSOR HISTIDINE KINASE GLRK"/>
    <property type="match status" value="1"/>
</dbReference>
<dbReference type="GO" id="GO:0005886">
    <property type="term" value="C:plasma membrane"/>
    <property type="evidence" value="ECO:0007669"/>
    <property type="project" value="UniProtKB-SubCell"/>
</dbReference>
<dbReference type="PROSITE" id="PS50110">
    <property type="entry name" value="RESPONSE_REGULATORY"/>
    <property type="match status" value="1"/>
</dbReference>
<feature type="domain" description="PAC" evidence="20">
    <location>
        <begin position="391"/>
        <end position="443"/>
    </location>
</feature>
<dbReference type="Pfam" id="PF08448">
    <property type="entry name" value="PAS_4"/>
    <property type="match status" value="1"/>
</dbReference>
<keyword evidence="12" id="KW-0902">Two-component regulatory system</keyword>
<dbReference type="PRINTS" id="PR00344">
    <property type="entry name" value="BCTRLSENSOR"/>
</dbReference>
<dbReference type="InterPro" id="IPR000014">
    <property type="entry name" value="PAS"/>
</dbReference>
<dbReference type="CDD" id="cd00075">
    <property type="entry name" value="HATPase"/>
    <property type="match status" value="1"/>
</dbReference>
<proteinExistence type="predicted"/>
<organism evidence="21 22">
    <name type="scientific">Nocardioides islandensis</name>
    <dbReference type="NCBI Taxonomy" id="433663"/>
    <lineage>
        <taxon>Bacteria</taxon>
        <taxon>Bacillati</taxon>
        <taxon>Actinomycetota</taxon>
        <taxon>Actinomycetes</taxon>
        <taxon>Propionibacteriales</taxon>
        <taxon>Nocardioidaceae</taxon>
        <taxon>Nocardioides</taxon>
    </lineage>
</organism>
<evidence type="ECO:0000256" key="4">
    <source>
        <dbReference type="ARBA" id="ARBA00012438"/>
    </source>
</evidence>
<dbReference type="PROSITE" id="PS50112">
    <property type="entry name" value="PAS"/>
    <property type="match status" value="1"/>
</dbReference>
<dbReference type="InterPro" id="IPR035965">
    <property type="entry name" value="PAS-like_dom_sf"/>
</dbReference>
<evidence type="ECO:0000259" key="17">
    <source>
        <dbReference type="PROSITE" id="PS50109"/>
    </source>
</evidence>
<dbReference type="InterPro" id="IPR050351">
    <property type="entry name" value="BphY/WalK/GraS-like"/>
</dbReference>
<dbReference type="InterPro" id="IPR000700">
    <property type="entry name" value="PAS-assoc_C"/>
</dbReference>
<evidence type="ECO:0000256" key="8">
    <source>
        <dbReference type="ARBA" id="ARBA00022741"/>
    </source>
</evidence>
<dbReference type="CDD" id="cd00082">
    <property type="entry name" value="HisKA"/>
    <property type="match status" value="1"/>
</dbReference>
<gene>
    <name evidence="21" type="ORF">ISU07_21730</name>
</gene>
<evidence type="ECO:0000256" key="10">
    <source>
        <dbReference type="ARBA" id="ARBA00022840"/>
    </source>
</evidence>
<feature type="domain" description="Histidine kinase" evidence="17">
    <location>
        <begin position="454"/>
        <end position="664"/>
    </location>
</feature>
<dbReference type="InterPro" id="IPR005467">
    <property type="entry name" value="His_kinase_dom"/>
</dbReference>
<dbReference type="SUPFAM" id="SSF52172">
    <property type="entry name" value="CheY-like"/>
    <property type="match status" value="1"/>
</dbReference>
<evidence type="ECO:0000259" key="18">
    <source>
        <dbReference type="PROSITE" id="PS50110"/>
    </source>
</evidence>
<feature type="modified residue" description="4-aspartylphosphate" evidence="15">
    <location>
        <position position="88"/>
    </location>
</feature>
<comment type="caution">
    <text evidence="21">The sequence shown here is derived from an EMBL/GenBank/DDBJ whole genome shotgun (WGS) entry which is preliminary data.</text>
</comment>
<dbReference type="InterPro" id="IPR011006">
    <property type="entry name" value="CheY-like_superfamily"/>
</dbReference>
<dbReference type="NCBIfam" id="TIGR00229">
    <property type="entry name" value="sensory_box"/>
    <property type="match status" value="2"/>
</dbReference>
<dbReference type="InterPro" id="IPR013656">
    <property type="entry name" value="PAS_4"/>
</dbReference>
<evidence type="ECO:0000256" key="12">
    <source>
        <dbReference type="ARBA" id="ARBA00023012"/>
    </source>
</evidence>
<dbReference type="SUPFAM" id="SSF55874">
    <property type="entry name" value="ATPase domain of HSP90 chaperone/DNA topoisomerase II/histidine kinase"/>
    <property type="match status" value="1"/>
</dbReference>
<evidence type="ECO:0000259" key="19">
    <source>
        <dbReference type="PROSITE" id="PS50112"/>
    </source>
</evidence>
<dbReference type="Pfam" id="PF00512">
    <property type="entry name" value="HisKA"/>
    <property type="match status" value="1"/>
</dbReference>
<feature type="region of interest" description="Disordered" evidence="16">
    <location>
        <begin position="1"/>
        <end position="30"/>
    </location>
</feature>
<evidence type="ECO:0000256" key="11">
    <source>
        <dbReference type="ARBA" id="ARBA00022989"/>
    </source>
</evidence>
<dbReference type="Pfam" id="PF02518">
    <property type="entry name" value="HATPase_c"/>
    <property type="match status" value="1"/>
</dbReference>
<keyword evidence="10" id="KW-0067">ATP-binding</keyword>